<organism evidence="16 17">
    <name type="scientific">Pelobates cultripes</name>
    <name type="common">Western spadefoot toad</name>
    <dbReference type="NCBI Taxonomy" id="61616"/>
    <lineage>
        <taxon>Eukaryota</taxon>
        <taxon>Metazoa</taxon>
        <taxon>Chordata</taxon>
        <taxon>Craniata</taxon>
        <taxon>Vertebrata</taxon>
        <taxon>Euteleostomi</taxon>
        <taxon>Amphibia</taxon>
        <taxon>Batrachia</taxon>
        <taxon>Anura</taxon>
        <taxon>Pelobatoidea</taxon>
        <taxon>Pelobatidae</taxon>
        <taxon>Pelobates</taxon>
    </lineage>
</organism>
<dbReference type="FunFam" id="3.40.50.2300:FF:000029">
    <property type="entry name" value="Metabotropic glutamate receptor 3"/>
    <property type="match status" value="1"/>
</dbReference>
<dbReference type="FunFam" id="2.10.50.30:FF:000001">
    <property type="entry name" value="metabotropic glutamate receptor 1"/>
    <property type="match status" value="1"/>
</dbReference>
<dbReference type="InterPro" id="IPR038550">
    <property type="entry name" value="GPCR_3_9-Cys_sf"/>
</dbReference>
<keyword evidence="3" id="KW-1003">Cell membrane</keyword>
<dbReference type="Gene3D" id="2.10.50.30">
    <property type="entry name" value="GPCR, family 3, nine cysteines domain"/>
    <property type="match status" value="1"/>
</dbReference>
<dbReference type="GO" id="GO:0008066">
    <property type="term" value="F:glutamate receptor activity"/>
    <property type="evidence" value="ECO:0007669"/>
    <property type="project" value="UniProtKB-ARBA"/>
</dbReference>
<keyword evidence="5" id="KW-0732">Signal</keyword>
<dbReference type="InterPro" id="IPR028082">
    <property type="entry name" value="Peripla_BP_I"/>
</dbReference>
<dbReference type="Pfam" id="PF01094">
    <property type="entry name" value="ANF_receptor"/>
    <property type="match status" value="1"/>
</dbReference>
<evidence type="ECO:0000256" key="3">
    <source>
        <dbReference type="ARBA" id="ARBA00022475"/>
    </source>
</evidence>
<feature type="region of interest" description="Disordered" evidence="13">
    <location>
        <begin position="1"/>
        <end position="21"/>
    </location>
</feature>
<evidence type="ECO:0000256" key="4">
    <source>
        <dbReference type="ARBA" id="ARBA00022692"/>
    </source>
</evidence>
<keyword evidence="10 16" id="KW-0675">Receptor</keyword>
<accession>A0AAD1WL33</accession>
<dbReference type="InterPro" id="IPR000162">
    <property type="entry name" value="GPCR_3_mtglu_rcpt"/>
</dbReference>
<evidence type="ECO:0000256" key="11">
    <source>
        <dbReference type="ARBA" id="ARBA00023180"/>
    </source>
</evidence>
<keyword evidence="17" id="KW-1185">Reference proteome</keyword>
<evidence type="ECO:0000256" key="12">
    <source>
        <dbReference type="ARBA" id="ARBA00023224"/>
    </source>
</evidence>
<dbReference type="GO" id="GO:0007216">
    <property type="term" value="P:G protein-coupled glutamate receptor signaling pathway"/>
    <property type="evidence" value="ECO:0007669"/>
    <property type="project" value="UniProtKB-ARBA"/>
</dbReference>
<dbReference type="InterPro" id="IPR050726">
    <property type="entry name" value="mGluR"/>
</dbReference>
<dbReference type="PRINTS" id="PR00593">
    <property type="entry name" value="MTABOTROPICR"/>
</dbReference>
<dbReference type="PROSITE" id="PS00980">
    <property type="entry name" value="G_PROTEIN_RECEP_F3_2"/>
    <property type="match status" value="1"/>
</dbReference>
<dbReference type="InterPro" id="IPR011500">
    <property type="entry name" value="GPCR_3_9-Cys_dom"/>
</dbReference>
<evidence type="ECO:0000256" key="14">
    <source>
        <dbReference type="SAM" id="Phobius"/>
    </source>
</evidence>
<evidence type="ECO:0000256" key="2">
    <source>
        <dbReference type="ARBA" id="ARBA00007242"/>
    </source>
</evidence>
<keyword evidence="7" id="KW-0297">G-protein coupled receptor</keyword>
<dbReference type="InterPro" id="IPR017978">
    <property type="entry name" value="GPCR_3_C"/>
</dbReference>
<evidence type="ECO:0000256" key="5">
    <source>
        <dbReference type="ARBA" id="ARBA00022729"/>
    </source>
</evidence>
<dbReference type="GO" id="GO:0004930">
    <property type="term" value="F:G protein-coupled receptor activity"/>
    <property type="evidence" value="ECO:0007669"/>
    <property type="project" value="UniProtKB-KW"/>
</dbReference>
<feature type="domain" description="G-protein coupled receptors family 3 profile" evidence="15">
    <location>
        <begin position="697"/>
        <end position="963"/>
    </location>
</feature>
<keyword evidence="6 14" id="KW-1133">Transmembrane helix</keyword>
<evidence type="ECO:0000313" key="17">
    <source>
        <dbReference type="Proteomes" id="UP001295444"/>
    </source>
</evidence>
<feature type="transmembrane region" description="Helical" evidence="14">
    <location>
        <begin position="735"/>
        <end position="754"/>
    </location>
</feature>
<dbReference type="EMBL" id="OW240919">
    <property type="protein sequence ID" value="CAH2312592.1"/>
    <property type="molecule type" value="Genomic_DNA"/>
</dbReference>
<dbReference type="InterPro" id="IPR001458">
    <property type="entry name" value="GPCR_3_mGluR2"/>
</dbReference>
<gene>
    <name evidence="16" type="ORF">PECUL_23A037838</name>
</gene>
<dbReference type="Proteomes" id="UP001295444">
    <property type="component" value="Chromosome 08"/>
</dbReference>
<dbReference type="PRINTS" id="PR01052">
    <property type="entry name" value="MTABOTROPC2R"/>
</dbReference>
<proteinExistence type="inferred from homology"/>
<keyword evidence="4 14" id="KW-0812">Transmembrane</keyword>
<evidence type="ECO:0000256" key="1">
    <source>
        <dbReference type="ARBA" id="ARBA00004651"/>
    </source>
</evidence>
<evidence type="ECO:0000256" key="13">
    <source>
        <dbReference type="SAM" id="MobiDB-lite"/>
    </source>
</evidence>
<keyword evidence="8 14" id="KW-0472">Membrane</keyword>
<comment type="subcellular location">
    <subcellularLocation>
        <location evidence="1">Cell membrane</location>
        <topology evidence="1">Multi-pass membrane protein</topology>
    </subcellularLocation>
</comment>
<dbReference type="InterPro" id="IPR001828">
    <property type="entry name" value="ANF_lig-bd_rcpt"/>
</dbReference>
<comment type="similarity">
    <text evidence="2">Belongs to the G-protein coupled receptor 3 family.</text>
</comment>
<dbReference type="Gene3D" id="3.40.50.2300">
    <property type="match status" value="2"/>
</dbReference>
<evidence type="ECO:0000313" key="16">
    <source>
        <dbReference type="EMBL" id="CAH2312592.1"/>
    </source>
</evidence>
<protein>
    <submittedName>
        <fullName evidence="16">Metabotropic glutamate receptor 2</fullName>
    </submittedName>
</protein>
<dbReference type="PANTHER" id="PTHR24060">
    <property type="entry name" value="METABOTROPIC GLUTAMATE RECEPTOR"/>
    <property type="match status" value="1"/>
</dbReference>
<feature type="transmembrane region" description="Helical" evidence="14">
    <location>
        <begin position="803"/>
        <end position="830"/>
    </location>
</feature>
<reference evidence="16" key="1">
    <citation type="submission" date="2022-03" db="EMBL/GenBank/DDBJ databases">
        <authorList>
            <person name="Alioto T."/>
            <person name="Alioto T."/>
            <person name="Gomez Garrido J."/>
        </authorList>
    </citation>
    <scope>NUCLEOTIDE SEQUENCE</scope>
</reference>
<feature type="transmembrane region" description="Helical" evidence="14">
    <location>
        <begin position="696"/>
        <end position="720"/>
    </location>
</feature>
<sequence>MAEAMCTSARPDGLTAFSPQNRSSHRKLTCENLPSKRAGELVSHVRHSILPLDCHTAPPDQPQWNCDAYRQTTFSGSTLSPQRASAKLRLKRTLCLYAPLIQIYLPLTLSTDHSQQDPHSAPRTATARTCGFVQNSVPFLSQFSEVLTRQSGGGAPPRPEIRVDGDVVIGGLFPVHEKGGPGAECGRMNEHRGLQRLEAMLFALDSINRDPQLLPGLRIGAHILDTCSKDTYALEQALELVRGSLTRGDGPQHLCPDGSYAIHGETPTAISGVIGGSYSDVSIQVANLLRLFQIPQISYASTSAKLSDKSRYDFFARTVPPDFYQAKAMADILRFFNWTYVSTVASEGDYGETGIEAFEQEARARNICIATSEKVGRSMNKKTFTSVIRALQQKPTARVVVLFTKIEDARELLAAAQQLNVSFMWVASDGWGALESVVSGSEDVAEGAITLELASYPLWEFSEYFQSLHPYNNTRNPWFREFWENKFQCRLTSPDCAVHSLRNVKFEQESKIMFVVNAVYAMAHAMNNMYLALCPNVSQPCAAMNPINGRRFYRDYILNVKFSAPFPPPDTHSTVRFDKFGDGIGRYNIFSFQNTDGRFHYKKVGYWAEELTLNTSLIPWARSAVPVSQCSDPCKKNEVKSMQPGDVCCWICIPCQPYEFLLDEFTCMACELGQWPNTELNGCFDLPQEYIRWRDAWALGPVCLSCLGLLSTLFAVGVFLQNNNTPIVKASGRELCYILLSGVLLCYAMTFIFIAKPSSSICTLRRFGLGTSFAICYSALLTKTNRIARIFNGARDGVQRPRFISPASQVGICLVLISCQLLVVVIWLLIEPPGTRKDTAPDKRYVVTLKCNSSDGSMLVSLSYNVLLVLLCTFYAFKTRKCPENFNEAKFIGFTMYTTCIIWLAFLPIFYVTSSDYRVQTTTLCVSVSLSGSVVLGCLFTPKLHIIMFQPQKNVASHRTATNRYSATGTGVQHAGEERSSDGAMFNQERTAVQYVPTVCNGREVVDSTTSSL</sequence>
<evidence type="ECO:0000256" key="10">
    <source>
        <dbReference type="ARBA" id="ARBA00023170"/>
    </source>
</evidence>
<dbReference type="PRINTS" id="PR00248">
    <property type="entry name" value="GPCRMGR"/>
</dbReference>
<evidence type="ECO:0000256" key="6">
    <source>
        <dbReference type="ARBA" id="ARBA00022989"/>
    </source>
</evidence>
<evidence type="ECO:0000256" key="8">
    <source>
        <dbReference type="ARBA" id="ARBA00023136"/>
    </source>
</evidence>
<dbReference type="InterPro" id="IPR017979">
    <property type="entry name" value="GPCR_3_CS"/>
</dbReference>
<dbReference type="Pfam" id="PF07562">
    <property type="entry name" value="NCD3G"/>
    <property type="match status" value="1"/>
</dbReference>
<dbReference type="PROSITE" id="PS00981">
    <property type="entry name" value="G_PROTEIN_RECEP_F3_3"/>
    <property type="match status" value="1"/>
</dbReference>
<dbReference type="Pfam" id="PF00003">
    <property type="entry name" value="7tm_3"/>
    <property type="match status" value="1"/>
</dbReference>
<dbReference type="PROSITE" id="PS50259">
    <property type="entry name" value="G_PROTEIN_RECEP_F3_4"/>
    <property type="match status" value="1"/>
</dbReference>
<keyword evidence="9" id="KW-1015">Disulfide bond</keyword>
<feature type="transmembrane region" description="Helical" evidence="14">
    <location>
        <begin position="917"/>
        <end position="940"/>
    </location>
</feature>
<dbReference type="PROSITE" id="PS00979">
    <property type="entry name" value="G_PROTEIN_RECEP_F3_1"/>
    <property type="match status" value="1"/>
</dbReference>
<dbReference type="AlphaFoldDB" id="A0AAD1WL33"/>
<keyword evidence="12" id="KW-0807">Transducer</keyword>
<feature type="transmembrane region" description="Helical" evidence="14">
    <location>
        <begin position="766"/>
        <end position="782"/>
    </location>
</feature>
<keyword evidence="11" id="KW-0325">Glycoprotein</keyword>
<dbReference type="SUPFAM" id="SSF53822">
    <property type="entry name" value="Periplasmic binding protein-like I"/>
    <property type="match status" value="1"/>
</dbReference>
<evidence type="ECO:0000256" key="7">
    <source>
        <dbReference type="ARBA" id="ARBA00023040"/>
    </source>
</evidence>
<name>A0AAD1WL33_PELCU</name>
<dbReference type="GO" id="GO:0005886">
    <property type="term" value="C:plasma membrane"/>
    <property type="evidence" value="ECO:0007669"/>
    <property type="project" value="UniProtKB-SubCell"/>
</dbReference>
<dbReference type="InterPro" id="IPR000337">
    <property type="entry name" value="GPCR_3"/>
</dbReference>
<feature type="transmembrane region" description="Helical" evidence="14">
    <location>
        <begin position="889"/>
        <end position="911"/>
    </location>
</feature>
<feature type="transmembrane region" description="Helical" evidence="14">
    <location>
        <begin position="858"/>
        <end position="877"/>
    </location>
</feature>
<evidence type="ECO:0000256" key="9">
    <source>
        <dbReference type="ARBA" id="ARBA00023157"/>
    </source>
</evidence>
<evidence type="ECO:0000259" key="15">
    <source>
        <dbReference type="PROSITE" id="PS50259"/>
    </source>
</evidence>